<proteinExistence type="predicted"/>
<evidence type="ECO:0000313" key="3">
    <source>
        <dbReference type="Proteomes" id="UP000289792"/>
    </source>
</evidence>
<feature type="chain" id="PRO_5020875007" description="Tetratricopeptide repeat protein" evidence="1">
    <location>
        <begin position="19"/>
        <end position="229"/>
    </location>
</feature>
<dbReference type="OrthoDB" id="1431564at2"/>
<dbReference type="InterPro" id="IPR011990">
    <property type="entry name" value="TPR-like_helical_dom_sf"/>
</dbReference>
<dbReference type="RefSeq" id="WP_129015811.1">
    <property type="nucleotide sequence ID" value="NZ_SDDZ01000001.1"/>
</dbReference>
<dbReference type="EMBL" id="SDDZ01000001">
    <property type="protein sequence ID" value="RXJ52677.1"/>
    <property type="molecule type" value="Genomic_DNA"/>
</dbReference>
<sequence>MKKLILLVVVMSSLNVAAQTKTELQKHFEKYYQQMKKQGDVQGVINAMTHLDVMAPSQARKDTLAYIYVSEGRNMEALNTIGIESSGTDSDLNTEIKAIALNALGERARALEFYQKLYKKQASPVLAYEIADLLLQTGDIAGAQEKVEYGLANVTDEMRRTFYETQQPYQTSLRAGFLYLKAILTYSEDKDANQEVAIATLNRALAIDPNFNLARISKEALLTRKKGED</sequence>
<dbReference type="SUPFAM" id="SSF48452">
    <property type="entry name" value="TPR-like"/>
    <property type="match status" value="1"/>
</dbReference>
<gene>
    <name evidence="2" type="ORF">ESZ48_03005</name>
</gene>
<organism evidence="2 3">
    <name type="scientific">Gelidibacter gilvus</name>
    <dbReference type="NCBI Taxonomy" id="59602"/>
    <lineage>
        <taxon>Bacteria</taxon>
        <taxon>Pseudomonadati</taxon>
        <taxon>Bacteroidota</taxon>
        <taxon>Flavobacteriia</taxon>
        <taxon>Flavobacteriales</taxon>
        <taxon>Flavobacteriaceae</taxon>
        <taxon>Gelidibacter</taxon>
    </lineage>
</organism>
<accession>A0A4Q0XLV8</accession>
<evidence type="ECO:0008006" key="4">
    <source>
        <dbReference type="Google" id="ProtNLM"/>
    </source>
</evidence>
<dbReference type="AlphaFoldDB" id="A0A4Q0XLV8"/>
<comment type="caution">
    <text evidence="2">The sequence shown here is derived from an EMBL/GenBank/DDBJ whole genome shotgun (WGS) entry which is preliminary data.</text>
</comment>
<evidence type="ECO:0000313" key="2">
    <source>
        <dbReference type="EMBL" id="RXJ52677.1"/>
    </source>
</evidence>
<name>A0A4Q0XLV8_9FLAO</name>
<keyword evidence="1" id="KW-0732">Signal</keyword>
<evidence type="ECO:0000256" key="1">
    <source>
        <dbReference type="SAM" id="SignalP"/>
    </source>
</evidence>
<feature type="signal peptide" evidence="1">
    <location>
        <begin position="1"/>
        <end position="18"/>
    </location>
</feature>
<keyword evidence="3" id="KW-1185">Reference proteome</keyword>
<dbReference type="Gene3D" id="1.25.40.10">
    <property type="entry name" value="Tetratricopeptide repeat domain"/>
    <property type="match status" value="1"/>
</dbReference>
<dbReference type="Proteomes" id="UP000289792">
    <property type="component" value="Unassembled WGS sequence"/>
</dbReference>
<reference evidence="2 3" key="1">
    <citation type="submission" date="2019-01" db="EMBL/GenBank/DDBJ databases">
        <title>Genome sequence of the Antarctic species Gelidibacter gilvus ACAM 158(T).</title>
        <authorList>
            <person name="Bowman J.P."/>
        </authorList>
    </citation>
    <scope>NUCLEOTIDE SEQUENCE [LARGE SCALE GENOMIC DNA]</scope>
    <source>
        <strain evidence="2 3">IC158</strain>
    </source>
</reference>
<protein>
    <recommendedName>
        <fullName evidence="4">Tetratricopeptide repeat protein</fullName>
    </recommendedName>
</protein>